<protein>
    <submittedName>
        <fullName evidence="1">Uncharacterized protein</fullName>
    </submittedName>
</protein>
<dbReference type="EMBL" id="JANAVB010039213">
    <property type="protein sequence ID" value="KAJ6800099.1"/>
    <property type="molecule type" value="Genomic_DNA"/>
</dbReference>
<reference evidence="1" key="1">
    <citation type="journal article" date="2023" name="GigaByte">
        <title>Genome assembly of the bearded iris, Iris pallida Lam.</title>
        <authorList>
            <person name="Bruccoleri R.E."/>
            <person name="Oakeley E.J."/>
            <person name="Faust A.M.E."/>
            <person name="Altorfer M."/>
            <person name="Dessus-Babus S."/>
            <person name="Burckhardt D."/>
            <person name="Oertli M."/>
            <person name="Naumann U."/>
            <person name="Petersen F."/>
            <person name="Wong J."/>
        </authorList>
    </citation>
    <scope>NUCLEOTIDE SEQUENCE</scope>
    <source>
        <strain evidence="1">GSM-AAB239-AS_SAM_17_03QT</strain>
    </source>
</reference>
<evidence type="ECO:0000313" key="1">
    <source>
        <dbReference type="EMBL" id="KAJ6800099.1"/>
    </source>
</evidence>
<accession>A0AAX6E862</accession>
<gene>
    <name evidence="1" type="ORF">M6B38_204790</name>
</gene>
<comment type="caution">
    <text evidence="1">The sequence shown here is derived from an EMBL/GenBank/DDBJ whole genome shotgun (WGS) entry which is preliminary data.</text>
</comment>
<keyword evidence="2" id="KW-1185">Reference proteome</keyword>
<dbReference type="AlphaFoldDB" id="A0AAX6E862"/>
<organism evidence="1 2">
    <name type="scientific">Iris pallida</name>
    <name type="common">Sweet iris</name>
    <dbReference type="NCBI Taxonomy" id="29817"/>
    <lineage>
        <taxon>Eukaryota</taxon>
        <taxon>Viridiplantae</taxon>
        <taxon>Streptophyta</taxon>
        <taxon>Embryophyta</taxon>
        <taxon>Tracheophyta</taxon>
        <taxon>Spermatophyta</taxon>
        <taxon>Magnoliopsida</taxon>
        <taxon>Liliopsida</taxon>
        <taxon>Asparagales</taxon>
        <taxon>Iridaceae</taxon>
        <taxon>Iridoideae</taxon>
        <taxon>Irideae</taxon>
        <taxon>Iris</taxon>
    </lineage>
</organism>
<sequence length="106" mass="11820">MEDVASPDAKPLLDSIGRWSMAHESAHRWHCGAGDAWGAAVLIAGQAMLASGRARRDDHEIGRHRDGYRVGWTSEGDDVGFQSAWLGMSVCLRRWWKTQSRLDNKS</sequence>
<reference evidence="1" key="2">
    <citation type="submission" date="2023-04" db="EMBL/GenBank/DDBJ databases">
        <authorList>
            <person name="Bruccoleri R.E."/>
            <person name="Oakeley E.J."/>
            <person name="Faust A.-M."/>
            <person name="Dessus-Babus S."/>
            <person name="Altorfer M."/>
            <person name="Burckhardt D."/>
            <person name="Oertli M."/>
            <person name="Naumann U."/>
            <person name="Petersen F."/>
            <person name="Wong J."/>
        </authorList>
    </citation>
    <scope>NUCLEOTIDE SEQUENCE</scope>
    <source>
        <strain evidence="1">GSM-AAB239-AS_SAM_17_03QT</strain>
        <tissue evidence="1">Leaf</tissue>
    </source>
</reference>
<name>A0AAX6E862_IRIPA</name>
<evidence type="ECO:0000313" key="2">
    <source>
        <dbReference type="Proteomes" id="UP001140949"/>
    </source>
</evidence>
<dbReference type="Proteomes" id="UP001140949">
    <property type="component" value="Unassembled WGS sequence"/>
</dbReference>
<proteinExistence type="predicted"/>